<gene>
    <name evidence="2" type="ORF">DI603_00735</name>
</gene>
<keyword evidence="1" id="KW-0812">Transmembrane</keyword>
<sequence>MRPVVTRRSSHFRQLWAWPLALGLLSASGLVSALVSDAWGDYWSWLALGLPVLLMTWLSLRR</sequence>
<evidence type="ECO:0000256" key="1">
    <source>
        <dbReference type="SAM" id="Phobius"/>
    </source>
</evidence>
<dbReference type="AlphaFoldDB" id="A0A2W5FTU8"/>
<feature type="transmembrane region" description="Helical" evidence="1">
    <location>
        <begin position="43"/>
        <end position="60"/>
    </location>
</feature>
<evidence type="ECO:0000313" key="3">
    <source>
        <dbReference type="Proteomes" id="UP000249633"/>
    </source>
</evidence>
<organism evidence="2 3">
    <name type="scientific">Roseateles depolymerans</name>
    <dbReference type="NCBI Taxonomy" id="76731"/>
    <lineage>
        <taxon>Bacteria</taxon>
        <taxon>Pseudomonadati</taxon>
        <taxon>Pseudomonadota</taxon>
        <taxon>Betaproteobacteria</taxon>
        <taxon>Burkholderiales</taxon>
        <taxon>Sphaerotilaceae</taxon>
        <taxon>Roseateles</taxon>
    </lineage>
</organism>
<dbReference type="Proteomes" id="UP000249633">
    <property type="component" value="Unassembled WGS sequence"/>
</dbReference>
<evidence type="ECO:0008006" key="4">
    <source>
        <dbReference type="Google" id="ProtNLM"/>
    </source>
</evidence>
<evidence type="ECO:0000313" key="2">
    <source>
        <dbReference type="EMBL" id="PZP36526.1"/>
    </source>
</evidence>
<comment type="caution">
    <text evidence="2">The sequence shown here is derived from an EMBL/GenBank/DDBJ whole genome shotgun (WGS) entry which is preliminary data.</text>
</comment>
<reference evidence="2 3" key="1">
    <citation type="submission" date="2017-08" db="EMBL/GenBank/DDBJ databases">
        <title>Infants hospitalized years apart are colonized by the same room-sourced microbial strains.</title>
        <authorList>
            <person name="Brooks B."/>
            <person name="Olm M.R."/>
            <person name="Firek B.A."/>
            <person name="Baker R."/>
            <person name="Thomas B.C."/>
            <person name="Morowitz M.J."/>
            <person name="Banfield J.F."/>
        </authorList>
    </citation>
    <scope>NUCLEOTIDE SEQUENCE [LARGE SCALE GENOMIC DNA]</scope>
    <source>
        <strain evidence="2">S2_012_000_R2_81</strain>
    </source>
</reference>
<name>A0A2W5FTU8_9BURK</name>
<dbReference type="EMBL" id="QFOD01000001">
    <property type="protein sequence ID" value="PZP36526.1"/>
    <property type="molecule type" value="Genomic_DNA"/>
</dbReference>
<proteinExistence type="predicted"/>
<protein>
    <recommendedName>
        <fullName evidence="4">DUF4175 domain-containing protein</fullName>
    </recommendedName>
</protein>
<accession>A0A2W5FTU8</accession>
<keyword evidence="1" id="KW-0472">Membrane</keyword>
<keyword evidence="1" id="KW-1133">Transmembrane helix</keyword>